<protein>
    <submittedName>
        <fullName evidence="1">Uncharacterized protein</fullName>
    </submittedName>
</protein>
<gene>
    <name evidence="1" type="ORF">BVC80_1107g7</name>
</gene>
<comment type="caution">
    <text evidence="1">The sequence shown here is derived from an EMBL/GenBank/DDBJ whole genome shotgun (WGS) entry which is preliminary data.</text>
</comment>
<sequence>MGFSAPQTQGTLYTIVIEDTHVEEMLREDALLYAITQEDASASDQVVEDLHILLSIHAW</sequence>
<keyword evidence="2" id="KW-1185">Reference proteome</keyword>
<accession>A0A200QCJ1</accession>
<name>A0A200QCJ1_MACCD</name>
<dbReference type="EMBL" id="MVGT01002344">
    <property type="protein sequence ID" value="OVA08193.1"/>
    <property type="molecule type" value="Genomic_DNA"/>
</dbReference>
<evidence type="ECO:0000313" key="1">
    <source>
        <dbReference type="EMBL" id="OVA08193.1"/>
    </source>
</evidence>
<proteinExistence type="predicted"/>
<dbReference type="AlphaFoldDB" id="A0A200QCJ1"/>
<organism evidence="1 2">
    <name type="scientific">Macleaya cordata</name>
    <name type="common">Five-seeded plume-poppy</name>
    <name type="synonym">Bocconia cordata</name>
    <dbReference type="NCBI Taxonomy" id="56857"/>
    <lineage>
        <taxon>Eukaryota</taxon>
        <taxon>Viridiplantae</taxon>
        <taxon>Streptophyta</taxon>
        <taxon>Embryophyta</taxon>
        <taxon>Tracheophyta</taxon>
        <taxon>Spermatophyta</taxon>
        <taxon>Magnoliopsida</taxon>
        <taxon>Ranunculales</taxon>
        <taxon>Papaveraceae</taxon>
        <taxon>Papaveroideae</taxon>
        <taxon>Macleaya</taxon>
    </lineage>
</organism>
<evidence type="ECO:0000313" key="2">
    <source>
        <dbReference type="Proteomes" id="UP000195402"/>
    </source>
</evidence>
<dbReference type="InParanoid" id="A0A200QCJ1"/>
<reference evidence="1 2" key="1">
    <citation type="journal article" date="2017" name="Mol. Plant">
        <title>The Genome of Medicinal Plant Macleaya cordata Provides New Insights into Benzylisoquinoline Alkaloids Metabolism.</title>
        <authorList>
            <person name="Liu X."/>
            <person name="Liu Y."/>
            <person name="Huang P."/>
            <person name="Ma Y."/>
            <person name="Qing Z."/>
            <person name="Tang Q."/>
            <person name="Cao H."/>
            <person name="Cheng P."/>
            <person name="Zheng Y."/>
            <person name="Yuan Z."/>
            <person name="Zhou Y."/>
            <person name="Liu J."/>
            <person name="Tang Z."/>
            <person name="Zhuo Y."/>
            <person name="Zhang Y."/>
            <person name="Yu L."/>
            <person name="Huang J."/>
            <person name="Yang P."/>
            <person name="Peng Q."/>
            <person name="Zhang J."/>
            <person name="Jiang W."/>
            <person name="Zhang Z."/>
            <person name="Lin K."/>
            <person name="Ro D.K."/>
            <person name="Chen X."/>
            <person name="Xiong X."/>
            <person name="Shang Y."/>
            <person name="Huang S."/>
            <person name="Zeng J."/>
        </authorList>
    </citation>
    <scope>NUCLEOTIDE SEQUENCE [LARGE SCALE GENOMIC DNA]</scope>
    <source>
        <strain evidence="2">cv. BLH2017</strain>
        <tissue evidence="1">Root</tissue>
    </source>
</reference>
<dbReference type="Proteomes" id="UP000195402">
    <property type="component" value="Unassembled WGS sequence"/>
</dbReference>